<accession>A0A9D1K7K4</accession>
<evidence type="ECO:0000259" key="12">
    <source>
        <dbReference type="PROSITE" id="PS50109"/>
    </source>
</evidence>
<reference evidence="13" key="2">
    <citation type="journal article" date="2021" name="PeerJ">
        <title>Extensive microbial diversity within the chicken gut microbiome revealed by metagenomics and culture.</title>
        <authorList>
            <person name="Gilroy R."/>
            <person name="Ravi A."/>
            <person name="Getino M."/>
            <person name="Pursley I."/>
            <person name="Horton D.L."/>
            <person name="Alikhan N.F."/>
            <person name="Baker D."/>
            <person name="Gharbi K."/>
            <person name="Hall N."/>
            <person name="Watson M."/>
            <person name="Adriaenssens E.M."/>
            <person name="Foster-Nyarko E."/>
            <person name="Jarju S."/>
            <person name="Secka A."/>
            <person name="Antonio M."/>
            <person name="Oren A."/>
            <person name="Chaudhuri R.R."/>
            <person name="La Ragione R."/>
            <person name="Hildebrand F."/>
            <person name="Pallen M.J."/>
        </authorList>
    </citation>
    <scope>NUCLEOTIDE SEQUENCE</scope>
    <source>
        <strain evidence="13">13766</strain>
    </source>
</reference>
<keyword evidence="4" id="KW-1003">Cell membrane</keyword>
<evidence type="ECO:0000313" key="13">
    <source>
        <dbReference type="EMBL" id="HIS92998.1"/>
    </source>
</evidence>
<evidence type="ECO:0000256" key="6">
    <source>
        <dbReference type="ARBA" id="ARBA00022692"/>
    </source>
</evidence>
<organism evidence="13 14">
    <name type="scientific">Candidatus Alectryocaccomicrobium excrementavium</name>
    <dbReference type="NCBI Taxonomy" id="2840668"/>
    <lineage>
        <taxon>Bacteria</taxon>
        <taxon>Bacillati</taxon>
        <taxon>Bacillota</taxon>
        <taxon>Clostridia</taxon>
        <taxon>Candidatus Alectryocaccomicrobium</taxon>
    </lineage>
</organism>
<evidence type="ECO:0000256" key="8">
    <source>
        <dbReference type="ARBA" id="ARBA00022989"/>
    </source>
</evidence>
<dbReference type="PRINTS" id="PR00344">
    <property type="entry name" value="BCTRLSENSOR"/>
</dbReference>
<dbReference type="SUPFAM" id="SSF55874">
    <property type="entry name" value="ATPase domain of HSP90 chaperone/DNA topoisomerase II/histidine kinase"/>
    <property type="match status" value="1"/>
</dbReference>
<sequence>MQTIKLPRLFWAYLRRHARLIALFAVFSLVFGVVFALYDLPVEAVAYASAICLALGGVAAAFGLNAFRHRHEALVALRENAALGVDGMPPPRDLLEEDLQAIIRRLQSGWQEEISRADQERADMLEYYTLWVHQAKTPLAAMGLLLAGREDAAALEAERFKLERYVDMALQYARLGADASDFVLRECALAPIVRGAVRKYARLFIAKRIHLTVEEMDARVLTDDKWLSFAIEQLLSNAVKYTGENGHIRISLCAPLSLVIEDDGIGIQPEDLPRVFEKGYTGFNGRAGEKSTGIGLYLCKKTLERLSHTIRLESSPGSGTRAIVGLEVRRVPFD</sequence>
<evidence type="ECO:0000256" key="11">
    <source>
        <dbReference type="SAM" id="Phobius"/>
    </source>
</evidence>
<evidence type="ECO:0000256" key="9">
    <source>
        <dbReference type="ARBA" id="ARBA00023012"/>
    </source>
</evidence>
<dbReference type="AlphaFoldDB" id="A0A9D1K7K4"/>
<dbReference type="InterPro" id="IPR005467">
    <property type="entry name" value="His_kinase_dom"/>
</dbReference>
<comment type="catalytic activity">
    <reaction evidence="1">
        <text>ATP + protein L-histidine = ADP + protein N-phospho-L-histidine.</text>
        <dbReference type="EC" id="2.7.13.3"/>
    </reaction>
</comment>
<evidence type="ECO:0000313" key="14">
    <source>
        <dbReference type="Proteomes" id="UP000824140"/>
    </source>
</evidence>
<dbReference type="GO" id="GO:0004721">
    <property type="term" value="F:phosphoprotein phosphatase activity"/>
    <property type="evidence" value="ECO:0007669"/>
    <property type="project" value="TreeGrafter"/>
</dbReference>
<feature type="domain" description="Histidine kinase" evidence="12">
    <location>
        <begin position="130"/>
        <end position="330"/>
    </location>
</feature>
<keyword evidence="10 11" id="KW-0472">Membrane</keyword>
<evidence type="ECO:0000256" key="1">
    <source>
        <dbReference type="ARBA" id="ARBA00000085"/>
    </source>
</evidence>
<gene>
    <name evidence="13" type="ORF">IAA84_08300</name>
</gene>
<dbReference type="GO" id="GO:0005886">
    <property type="term" value="C:plasma membrane"/>
    <property type="evidence" value="ECO:0007669"/>
    <property type="project" value="UniProtKB-SubCell"/>
</dbReference>
<evidence type="ECO:0000256" key="2">
    <source>
        <dbReference type="ARBA" id="ARBA00004651"/>
    </source>
</evidence>
<keyword evidence="7 13" id="KW-0418">Kinase</keyword>
<dbReference type="InterPro" id="IPR004358">
    <property type="entry name" value="Sig_transdc_His_kin-like_C"/>
</dbReference>
<keyword evidence="6 11" id="KW-0812">Transmembrane</keyword>
<dbReference type="Gene3D" id="3.30.565.10">
    <property type="entry name" value="Histidine kinase-like ATPase, C-terminal domain"/>
    <property type="match status" value="1"/>
</dbReference>
<keyword evidence="8 11" id="KW-1133">Transmembrane helix</keyword>
<dbReference type="PROSITE" id="PS50109">
    <property type="entry name" value="HIS_KIN"/>
    <property type="match status" value="1"/>
</dbReference>
<evidence type="ECO:0000256" key="3">
    <source>
        <dbReference type="ARBA" id="ARBA00012438"/>
    </source>
</evidence>
<feature type="transmembrane region" description="Helical" evidence="11">
    <location>
        <begin position="20"/>
        <end position="38"/>
    </location>
</feature>
<dbReference type="InterPro" id="IPR050351">
    <property type="entry name" value="BphY/WalK/GraS-like"/>
</dbReference>
<dbReference type="Pfam" id="PF02518">
    <property type="entry name" value="HATPase_c"/>
    <property type="match status" value="1"/>
</dbReference>
<evidence type="ECO:0000256" key="4">
    <source>
        <dbReference type="ARBA" id="ARBA00022475"/>
    </source>
</evidence>
<dbReference type="PANTHER" id="PTHR45453:SF2">
    <property type="entry name" value="HISTIDINE KINASE"/>
    <property type="match status" value="1"/>
</dbReference>
<evidence type="ECO:0000256" key="5">
    <source>
        <dbReference type="ARBA" id="ARBA00022679"/>
    </source>
</evidence>
<reference evidence="13" key="1">
    <citation type="submission" date="2020-10" db="EMBL/GenBank/DDBJ databases">
        <authorList>
            <person name="Gilroy R."/>
        </authorList>
    </citation>
    <scope>NUCLEOTIDE SEQUENCE</scope>
    <source>
        <strain evidence="13">13766</strain>
    </source>
</reference>
<evidence type="ECO:0000256" key="7">
    <source>
        <dbReference type="ARBA" id="ARBA00022777"/>
    </source>
</evidence>
<proteinExistence type="predicted"/>
<comment type="caution">
    <text evidence="13">The sequence shown here is derived from an EMBL/GenBank/DDBJ whole genome shotgun (WGS) entry which is preliminary data.</text>
</comment>
<dbReference type="EMBL" id="DVJN01000165">
    <property type="protein sequence ID" value="HIS92998.1"/>
    <property type="molecule type" value="Genomic_DNA"/>
</dbReference>
<dbReference type="EC" id="2.7.13.3" evidence="3"/>
<keyword evidence="5" id="KW-0808">Transferase</keyword>
<feature type="transmembrane region" description="Helical" evidence="11">
    <location>
        <begin position="44"/>
        <end position="64"/>
    </location>
</feature>
<evidence type="ECO:0000256" key="10">
    <source>
        <dbReference type="ARBA" id="ARBA00023136"/>
    </source>
</evidence>
<dbReference type="Proteomes" id="UP000824140">
    <property type="component" value="Unassembled WGS sequence"/>
</dbReference>
<dbReference type="InterPro" id="IPR036890">
    <property type="entry name" value="HATPase_C_sf"/>
</dbReference>
<dbReference type="GO" id="GO:0000155">
    <property type="term" value="F:phosphorelay sensor kinase activity"/>
    <property type="evidence" value="ECO:0007669"/>
    <property type="project" value="TreeGrafter"/>
</dbReference>
<keyword evidence="9" id="KW-0902">Two-component regulatory system</keyword>
<name>A0A9D1K7K4_9FIRM</name>
<dbReference type="PANTHER" id="PTHR45453">
    <property type="entry name" value="PHOSPHATE REGULON SENSOR PROTEIN PHOR"/>
    <property type="match status" value="1"/>
</dbReference>
<protein>
    <recommendedName>
        <fullName evidence="3">histidine kinase</fullName>
        <ecNumber evidence="3">2.7.13.3</ecNumber>
    </recommendedName>
</protein>
<dbReference type="SMART" id="SM00387">
    <property type="entry name" value="HATPase_c"/>
    <property type="match status" value="1"/>
</dbReference>
<dbReference type="GO" id="GO:0016036">
    <property type="term" value="P:cellular response to phosphate starvation"/>
    <property type="evidence" value="ECO:0007669"/>
    <property type="project" value="TreeGrafter"/>
</dbReference>
<comment type="subcellular location">
    <subcellularLocation>
        <location evidence="2">Cell membrane</location>
        <topology evidence="2">Multi-pass membrane protein</topology>
    </subcellularLocation>
</comment>
<dbReference type="InterPro" id="IPR003594">
    <property type="entry name" value="HATPase_dom"/>
</dbReference>